<feature type="transmembrane region" description="Helical" evidence="5">
    <location>
        <begin position="17"/>
        <end position="43"/>
    </location>
</feature>
<dbReference type="AlphaFoldDB" id="A0A4U7N4A1"/>
<dbReference type="Proteomes" id="UP000306575">
    <property type="component" value="Unassembled WGS sequence"/>
</dbReference>
<evidence type="ECO:0000313" key="7">
    <source>
        <dbReference type="Proteomes" id="UP000306575"/>
    </source>
</evidence>
<evidence type="ECO:0000256" key="1">
    <source>
        <dbReference type="ARBA" id="ARBA00004127"/>
    </source>
</evidence>
<comment type="subcellular location">
    <subcellularLocation>
        <location evidence="1">Endomembrane system</location>
        <topology evidence="1">Multi-pass membrane protein</topology>
    </subcellularLocation>
</comment>
<gene>
    <name evidence="6" type="ORF">FAP39_09870</name>
</gene>
<evidence type="ECO:0000256" key="3">
    <source>
        <dbReference type="ARBA" id="ARBA00022989"/>
    </source>
</evidence>
<evidence type="ECO:0008006" key="8">
    <source>
        <dbReference type="Google" id="ProtNLM"/>
    </source>
</evidence>
<dbReference type="RefSeq" id="WP_138016238.1">
    <property type="nucleotide sequence ID" value="NZ_SULI01000010.1"/>
</dbReference>
<evidence type="ECO:0000256" key="4">
    <source>
        <dbReference type="ARBA" id="ARBA00023136"/>
    </source>
</evidence>
<dbReference type="Pfam" id="PF04191">
    <property type="entry name" value="PEMT"/>
    <property type="match status" value="1"/>
</dbReference>
<keyword evidence="4 5" id="KW-0472">Membrane</keyword>
<dbReference type="InterPro" id="IPR007318">
    <property type="entry name" value="Phopholipid_MeTrfase"/>
</dbReference>
<keyword evidence="7" id="KW-1185">Reference proteome</keyword>
<comment type="caution">
    <text evidence="6">The sequence shown here is derived from an EMBL/GenBank/DDBJ whole genome shotgun (WGS) entry which is preliminary data.</text>
</comment>
<dbReference type="EMBL" id="SULI01000010">
    <property type="protein sequence ID" value="TKZ20589.1"/>
    <property type="molecule type" value="Genomic_DNA"/>
</dbReference>
<dbReference type="GO" id="GO:0012505">
    <property type="term" value="C:endomembrane system"/>
    <property type="evidence" value="ECO:0007669"/>
    <property type="project" value="UniProtKB-SubCell"/>
</dbReference>
<accession>A0A4U7N4A1</accession>
<proteinExistence type="predicted"/>
<evidence type="ECO:0000313" key="6">
    <source>
        <dbReference type="EMBL" id="TKZ20589.1"/>
    </source>
</evidence>
<evidence type="ECO:0000256" key="2">
    <source>
        <dbReference type="ARBA" id="ARBA00022692"/>
    </source>
</evidence>
<name>A0A4U7N4A1_9RHOB</name>
<dbReference type="Gene3D" id="1.20.120.1630">
    <property type="match status" value="1"/>
</dbReference>
<evidence type="ECO:0000256" key="5">
    <source>
        <dbReference type="SAM" id="Phobius"/>
    </source>
</evidence>
<reference evidence="6 7" key="1">
    <citation type="submission" date="2019-04" db="EMBL/GenBank/DDBJ databases">
        <title>Genome sequence of Pelagicola litoralis CL-ES2.</title>
        <authorList>
            <person name="Cao J."/>
        </authorList>
    </citation>
    <scope>NUCLEOTIDE SEQUENCE [LARGE SCALE GENOMIC DNA]</scope>
    <source>
        <strain evidence="6 7">CL-ES2</strain>
    </source>
</reference>
<dbReference type="OrthoDB" id="9811969at2"/>
<keyword evidence="3 5" id="KW-1133">Transmembrane helix</keyword>
<protein>
    <recommendedName>
        <fullName evidence="8">Isoprenylcysteine carboxylmethyltransferase family protein</fullName>
    </recommendedName>
</protein>
<keyword evidence="2 5" id="KW-0812">Transmembrane</keyword>
<organism evidence="6 7">
    <name type="scientific">Shimia litoralis</name>
    <dbReference type="NCBI Taxonomy" id="420403"/>
    <lineage>
        <taxon>Bacteria</taxon>
        <taxon>Pseudomonadati</taxon>
        <taxon>Pseudomonadota</taxon>
        <taxon>Alphaproteobacteria</taxon>
        <taxon>Rhodobacterales</taxon>
        <taxon>Roseobacteraceae</taxon>
    </lineage>
</organism>
<sequence>MCRYSCNPQYVADITMIVGWIVLCASAVAALVGSAGIVVLIAAPFAEEPWLEEQYGSAFKDYEAKARRFF</sequence>